<sequence length="69" mass="7892">MNKSAILLLFVIGILVLNESVDALHQWRRIPTSGTLNRLTPARRRWGGWNQMENMNVEDNGLTDWMIGA</sequence>
<dbReference type="InParanoid" id="H2XXR7"/>
<reference evidence="2" key="3">
    <citation type="submission" date="2025-08" db="UniProtKB">
        <authorList>
            <consortium name="Ensembl"/>
        </authorList>
    </citation>
    <scope>IDENTIFICATION</scope>
</reference>
<keyword evidence="1" id="KW-0732">Signal</keyword>
<name>H2XXR7_CIOIN</name>
<proteinExistence type="predicted"/>
<dbReference type="Ensembl" id="ENSCINT00000032195.1">
    <property type="protein sequence ID" value="ENSCINP00000034451.1"/>
    <property type="gene ID" value="ENSCING00000022623.1"/>
</dbReference>
<reference evidence="2" key="4">
    <citation type="submission" date="2025-09" db="UniProtKB">
        <authorList>
            <consortium name="Ensembl"/>
        </authorList>
    </citation>
    <scope>IDENTIFICATION</scope>
</reference>
<evidence type="ECO:0000313" key="3">
    <source>
        <dbReference type="Proteomes" id="UP000008144"/>
    </source>
</evidence>
<dbReference type="HOGENOM" id="CLU_180895_1_0_1"/>
<protein>
    <submittedName>
        <fullName evidence="2">Uncharacterized protein</fullName>
    </submittedName>
</protein>
<reference evidence="2" key="2">
    <citation type="journal article" date="2008" name="Genome Biol.">
        <title>Improved genome assembly and evidence-based global gene model set for the chordate Ciona intestinalis: new insight into intron and operon populations.</title>
        <authorList>
            <person name="Satou Y."/>
            <person name="Mineta K."/>
            <person name="Ogasawara M."/>
            <person name="Sasakura Y."/>
            <person name="Shoguchi E."/>
            <person name="Ueno K."/>
            <person name="Yamada L."/>
            <person name="Matsumoto J."/>
            <person name="Wasserscheid J."/>
            <person name="Dewar K."/>
            <person name="Wiley G.B."/>
            <person name="Macmil S.L."/>
            <person name="Roe B.A."/>
            <person name="Zeller R.W."/>
            <person name="Hastings K.E."/>
            <person name="Lemaire P."/>
            <person name="Lindquist E."/>
            <person name="Endo T."/>
            <person name="Hotta K."/>
            <person name="Inaba K."/>
        </authorList>
    </citation>
    <scope>NUCLEOTIDE SEQUENCE [LARGE SCALE GENOMIC DNA]</scope>
    <source>
        <strain evidence="2">wild type</strain>
    </source>
</reference>
<dbReference type="EMBL" id="EAAA01002759">
    <property type="status" value="NOT_ANNOTATED_CDS"/>
    <property type="molecule type" value="Genomic_DNA"/>
</dbReference>
<dbReference type="AlphaFoldDB" id="H2XXR7"/>
<reference evidence="3" key="1">
    <citation type="journal article" date="2002" name="Science">
        <title>The draft genome of Ciona intestinalis: insights into chordate and vertebrate origins.</title>
        <authorList>
            <person name="Dehal P."/>
            <person name="Satou Y."/>
            <person name="Campbell R.K."/>
            <person name="Chapman J."/>
            <person name="Degnan B."/>
            <person name="De Tomaso A."/>
            <person name="Davidson B."/>
            <person name="Di Gregorio A."/>
            <person name="Gelpke M."/>
            <person name="Goodstein D.M."/>
            <person name="Harafuji N."/>
            <person name="Hastings K.E."/>
            <person name="Ho I."/>
            <person name="Hotta K."/>
            <person name="Huang W."/>
            <person name="Kawashima T."/>
            <person name="Lemaire P."/>
            <person name="Martinez D."/>
            <person name="Meinertzhagen I.A."/>
            <person name="Necula S."/>
            <person name="Nonaka M."/>
            <person name="Putnam N."/>
            <person name="Rash S."/>
            <person name="Saiga H."/>
            <person name="Satake M."/>
            <person name="Terry A."/>
            <person name="Yamada L."/>
            <person name="Wang H.G."/>
            <person name="Awazu S."/>
            <person name="Azumi K."/>
            <person name="Boore J."/>
            <person name="Branno M."/>
            <person name="Chin-Bow S."/>
            <person name="DeSantis R."/>
            <person name="Doyle S."/>
            <person name="Francino P."/>
            <person name="Keys D.N."/>
            <person name="Haga S."/>
            <person name="Hayashi H."/>
            <person name="Hino K."/>
            <person name="Imai K.S."/>
            <person name="Inaba K."/>
            <person name="Kano S."/>
            <person name="Kobayashi K."/>
            <person name="Kobayashi M."/>
            <person name="Lee B.I."/>
            <person name="Makabe K.W."/>
            <person name="Manohar C."/>
            <person name="Matassi G."/>
            <person name="Medina M."/>
            <person name="Mochizuki Y."/>
            <person name="Mount S."/>
            <person name="Morishita T."/>
            <person name="Miura S."/>
            <person name="Nakayama A."/>
            <person name="Nishizaka S."/>
            <person name="Nomoto H."/>
            <person name="Ohta F."/>
            <person name="Oishi K."/>
            <person name="Rigoutsos I."/>
            <person name="Sano M."/>
            <person name="Sasaki A."/>
            <person name="Sasakura Y."/>
            <person name="Shoguchi E."/>
            <person name="Shin-i T."/>
            <person name="Spagnuolo A."/>
            <person name="Stainier D."/>
            <person name="Suzuki M.M."/>
            <person name="Tassy O."/>
            <person name="Takatori N."/>
            <person name="Tokuoka M."/>
            <person name="Yagi K."/>
            <person name="Yoshizaki F."/>
            <person name="Wada S."/>
            <person name="Zhang C."/>
            <person name="Hyatt P.D."/>
            <person name="Larimer F."/>
            <person name="Detter C."/>
            <person name="Doggett N."/>
            <person name="Glavina T."/>
            <person name="Hawkins T."/>
            <person name="Richardson P."/>
            <person name="Lucas S."/>
            <person name="Kohara Y."/>
            <person name="Levine M."/>
            <person name="Satoh N."/>
            <person name="Rokhsar D.S."/>
        </authorList>
    </citation>
    <scope>NUCLEOTIDE SEQUENCE [LARGE SCALE GENOMIC DNA]</scope>
</reference>
<evidence type="ECO:0000256" key="1">
    <source>
        <dbReference type="SAM" id="SignalP"/>
    </source>
</evidence>
<evidence type="ECO:0000313" key="2">
    <source>
        <dbReference type="Ensembl" id="ENSCINP00000034451.1"/>
    </source>
</evidence>
<organism evidence="2 3">
    <name type="scientific">Ciona intestinalis</name>
    <name type="common">Transparent sea squirt</name>
    <name type="synonym">Ascidia intestinalis</name>
    <dbReference type="NCBI Taxonomy" id="7719"/>
    <lineage>
        <taxon>Eukaryota</taxon>
        <taxon>Metazoa</taxon>
        <taxon>Chordata</taxon>
        <taxon>Tunicata</taxon>
        <taxon>Ascidiacea</taxon>
        <taxon>Phlebobranchia</taxon>
        <taxon>Cionidae</taxon>
        <taxon>Ciona</taxon>
    </lineage>
</organism>
<feature type="chain" id="PRO_5003577567" evidence="1">
    <location>
        <begin position="24"/>
        <end position="69"/>
    </location>
</feature>
<accession>H2XXR7</accession>
<keyword evidence="3" id="KW-1185">Reference proteome</keyword>
<feature type="signal peptide" evidence="1">
    <location>
        <begin position="1"/>
        <end position="23"/>
    </location>
</feature>
<dbReference type="Proteomes" id="UP000008144">
    <property type="component" value="Chromosome 8"/>
</dbReference>